<dbReference type="Gene3D" id="3.30.160.60">
    <property type="entry name" value="Classic Zinc Finger"/>
    <property type="match status" value="4"/>
</dbReference>
<dbReference type="SMART" id="SM00355">
    <property type="entry name" value="ZnF_C2H2"/>
    <property type="match status" value="7"/>
</dbReference>
<sequence>MVNLNHSVPKSSDANYGKAGTTFLSENKPGEMLISNPDLINSCRVCRSPNQDGDYECLYEIVNELTMIPPPLTESGRLYENLFTELLPESYNYYPRYLCNSCGLQMKLFRKLREKALSTLQYLSTLYDEGLLALGDEEKFSIPQEEEKQERAFLENQQLEMVNNTHGTTEMDNTPHYMVPQATDMSMAGVLILPMTASEENHSNDMGNILETNQINEPETEQDQITIDQEDMENCVALDKSDYVMEIYKVIDDNTQQSEDLDEEEDEATMDNDTIGTASENFDAETVDSLDNFTIEEINSQLSCSDEQYVDIESFVTSERSVESCQTQVKRKPIASRRTLSISNQHLKLYNCTECTEIFTEHEDYKYHSTYIHAQSYACKLCDTVLKSARSLASHMKKHTDTPAYQCEICQRTFNQKVHYQYHMNRHNNIRNFKCDQCDKSFLAKADLKVHQRQHTGDRPHVCEICGNSYMMAEHLRTHILKHMNVQFSCELCPQKFANPKTLRQHVTTIHVSEPRFKCEFCSKPFRRKHHLQYHMKLHPQNILKDPNYMDDHGSRVNDNLILSEQDVDNPDECGNNIEQSDDENDVIQDSGFVALNDEAMLM</sequence>
<dbReference type="VEuPathDB" id="VectorBase:MDOA003425"/>
<dbReference type="OrthoDB" id="427030at2759"/>
<dbReference type="InterPro" id="IPR036236">
    <property type="entry name" value="Znf_C2H2_sf"/>
</dbReference>
<dbReference type="VEuPathDB" id="VectorBase:MDOMA2_008182"/>
<dbReference type="eggNOG" id="KOG1721">
    <property type="taxonomic scope" value="Eukaryota"/>
</dbReference>
<name>A0A1I8MCA6_MUSDO</name>
<dbReference type="FunFam" id="3.30.160.60:FF:001840">
    <property type="entry name" value="Paternally-expressed gene 3 protein"/>
    <property type="match status" value="1"/>
</dbReference>
<comment type="subcellular location">
    <subcellularLocation>
        <location evidence="1">Nucleus</location>
    </subcellularLocation>
</comment>
<keyword evidence="4 7" id="KW-0863">Zinc-finger</keyword>
<evidence type="ECO:0000256" key="3">
    <source>
        <dbReference type="ARBA" id="ARBA00022737"/>
    </source>
</evidence>
<reference evidence="9" key="1">
    <citation type="submission" date="2020-05" db="UniProtKB">
        <authorList>
            <consortium name="EnsemblMetazoa"/>
        </authorList>
    </citation>
    <scope>IDENTIFICATION</scope>
    <source>
        <strain evidence="9">Aabys</strain>
    </source>
</reference>
<keyword evidence="5" id="KW-0862">Zinc</keyword>
<feature type="domain" description="C2H2-type" evidence="8">
    <location>
        <begin position="377"/>
        <end position="404"/>
    </location>
</feature>
<feature type="domain" description="C2H2-type" evidence="8">
    <location>
        <begin position="517"/>
        <end position="539"/>
    </location>
</feature>
<feature type="domain" description="C2H2-type" evidence="8">
    <location>
        <begin position="405"/>
        <end position="432"/>
    </location>
</feature>
<dbReference type="GO" id="GO:0005634">
    <property type="term" value="C:nucleus"/>
    <property type="evidence" value="ECO:0007669"/>
    <property type="project" value="UniProtKB-SubCell"/>
</dbReference>
<evidence type="ECO:0000313" key="9">
    <source>
        <dbReference type="EnsemblMetazoa" id="MDOA003425-PA"/>
    </source>
</evidence>
<dbReference type="AlphaFoldDB" id="A0A1I8MCA6"/>
<feature type="domain" description="C2H2-type" evidence="8">
    <location>
        <begin position="461"/>
        <end position="488"/>
    </location>
</feature>
<dbReference type="PANTHER" id="PTHR24394">
    <property type="entry name" value="ZINC FINGER PROTEIN"/>
    <property type="match status" value="1"/>
</dbReference>
<accession>A0A1I8MCA6</accession>
<feature type="domain" description="C2H2-type" evidence="8">
    <location>
        <begin position="433"/>
        <end position="460"/>
    </location>
</feature>
<keyword evidence="3" id="KW-0677">Repeat</keyword>
<keyword evidence="2" id="KW-0479">Metal-binding</keyword>
<organism evidence="9">
    <name type="scientific">Musca domestica</name>
    <name type="common">House fly</name>
    <dbReference type="NCBI Taxonomy" id="7370"/>
    <lineage>
        <taxon>Eukaryota</taxon>
        <taxon>Metazoa</taxon>
        <taxon>Ecdysozoa</taxon>
        <taxon>Arthropoda</taxon>
        <taxon>Hexapoda</taxon>
        <taxon>Insecta</taxon>
        <taxon>Pterygota</taxon>
        <taxon>Neoptera</taxon>
        <taxon>Endopterygota</taxon>
        <taxon>Diptera</taxon>
        <taxon>Brachycera</taxon>
        <taxon>Muscomorpha</taxon>
        <taxon>Muscoidea</taxon>
        <taxon>Muscidae</taxon>
        <taxon>Musca</taxon>
    </lineage>
</organism>
<dbReference type="RefSeq" id="XP_005174930.3">
    <property type="nucleotide sequence ID" value="XM_005174873.4"/>
</dbReference>
<dbReference type="Pfam" id="PF00096">
    <property type="entry name" value="zf-C2H2"/>
    <property type="match status" value="5"/>
</dbReference>
<dbReference type="SUPFAM" id="SSF57667">
    <property type="entry name" value="beta-beta-alpha zinc fingers"/>
    <property type="match status" value="4"/>
</dbReference>
<dbReference type="GO" id="GO:0008270">
    <property type="term" value="F:zinc ion binding"/>
    <property type="evidence" value="ECO:0007669"/>
    <property type="project" value="UniProtKB-KW"/>
</dbReference>
<dbReference type="KEGG" id="mde:101900458"/>
<keyword evidence="6" id="KW-0539">Nucleus</keyword>
<evidence type="ECO:0000256" key="1">
    <source>
        <dbReference type="ARBA" id="ARBA00004123"/>
    </source>
</evidence>
<dbReference type="PROSITE" id="PS50157">
    <property type="entry name" value="ZINC_FINGER_C2H2_2"/>
    <property type="match status" value="7"/>
</dbReference>
<evidence type="ECO:0000256" key="7">
    <source>
        <dbReference type="PROSITE-ProRule" id="PRU00042"/>
    </source>
</evidence>
<evidence type="ECO:0000256" key="2">
    <source>
        <dbReference type="ARBA" id="ARBA00022723"/>
    </source>
</evidence>
<evidence type="ECO:0000259" key="8">
    <source>
        <dbReference type="PROSITE" id="PS50157"/>
    </source>
</evidence>
<dbReference type="PANTHER" id="PTHR24394:SF29">
    <property type="entry name" value="MYONEURIN"/>
    <property type="match status" value="1"/>
</dbReference>
<gene>
    <name evidence="9" type="primary">101900458</name>
</gene>
<feature type="domain" description="C2H2-type" evidence="8">
    <location>
        <begin position="350"/>
        <end position="378"/>
    </location>
</feature>
<dbReference type="PROSITE" id="PS00028">
    <property type="entry name" value="ZINC_FINGER_C2H2_1"/>
    <property type="match status" value="7"/>
</dbReference>
<dbReference type="GO" id="GO:0000981">
    <property type="term" value="F:DNA-binding transcription factor activity, RNA polymerase II-specific"/>
    <property type="evidence" value="ECO:0007669"/>
    <property type="project" value="TreeGrafter"/>
</dbReference>
<evidence type="ECO:0000256" key="6">
    <source>
        <dbReference type="ARBA" id="ARBA00023242"/>
    </source>
</evidence>
<protein>
    <recommendedName>
        <fullName evidence="8">C2H2-type domain-containing protein</fullName>
    </recommendedName>
</protein>
<proteinExistence type="predicted"/>
<dbReference type="InterPro" id="IPR013087">
    <property type="entry name" value="Znf_C2H2_type"/>
</dbReference>
<evidence type="ECO:0000256" key="5">
    <source>
        <dbReference type="ARBA" id="ARBA00022833"/>
    </source>
</evidence>
<dbReference type="EnsemblMetazoa" id="MDOA003425-RA">
    <property type="protein sequence ID" value="MDOA003425-PA"/>
    <property type="gene ID" value="MDOA003425"/>
</dbReference>
<evidence type="ECO:0000256" key="4">
    <source>
        <dbReference type="ARBA" id="ARBA00022771"/>
    </source>
</evidence>
<feature type="domain" description="C2H2-type" evidence="8">
    <location>
        <begin position="488"/>
        <end position="516"/>
    </location>
</feature>